<evidence type="ECO:0000313" key="2">
    <source>
        <dbReference type="EMBL" id="THU98820.1"/>
    </source>
</evidence>
<sequence length="163" mass="17831">MSLSPPKSIPFIILPNSLPPGGLEWNPRPRLSVSIPSEESNWETEFVESGWRVLGWKKSGSGLAETNGEGTEEVELMSEQEHIVTARDGQRNVKSRGLRILGFYHRSQGTGGKGGGEGEDEDENNGYMRGREESEIDGWINPPMYTANSTKCGSRLIVPAVAS</sequence>
<feature type="region of interest" description="Disordered" evidence="1">
    <location>
        <begin position="105"/>
        <end position="127"/>
    </location>
</feature>
<protein>
    <submittedName>
        <fullName evidence="2">Uncharacterized protein</fullName>
    </submittedName>
</protein>
<name>A0A4S8M9B3_DENBC</name>
<proteinExistence type="predicted"/>
<accession>A0A4S8M9B3</accession>
<dbReference type="AlphaFoldDB" id="A0A4S8M9B3"/>
<keyword evidence="3" id="KW-1185">Reference proteome</keyword>
<evidence type="ECO:0000256" key="1">
    <source>
        <dbReference type="SAM" id="MobiDB-lite"/>
    </source>
</evidence>
<dbReference type="EMBL" id="ML179129">
    <property type="protein sequence ID" value="THU98820.1"/>
    <property type="molecule type" value="Genomic_DNA"/>
</dbReference>
<gene>
    <name evidence="2" type="ORF">K435DRAFT_795402</name>
</gene>
<dbReference type="Proteomes" id="UP000297245">
    <property type="component" value="Unassembled WGS sequence"/>
</dbReference>
<reference evidence="2 3" key="1">
    <citation type="journal article" date="2019" name="Nat. Ecol. Evol.">
        <title>Megaphylogeny resolves global patterns of mushroom evolution.</title>
        <authorList>
            <person name="Varga T."/>
            <person name="Krizsan K."/>
            <person name="Foldi C."/>
            <person name="Dima B."/>
            <person name="Sanchez-Garcia M."/>
            <person name="Sanchez-Ramirez S."/>
            <person name="Szollosi G.J."/>
            <person name="Szarkandi J.G."/>
            <person name="Papp V."/>
            <person name="Albert L."/>
            <person name="Andreopoulos W."/>
            <person name="Angelini C."/>
            <person name="Antonin V."/>
            <person name="Barry K.W."/>
            <person name="Bougher N.L."/>
            <person name="Buchanan P."/>
            <person name="Buyck B."/>
            <person name="Bense V."/>
            <person name="Catcheside P."/>
            <person name="Chovatia M."/>
            <person name="Cooper J."/>
            <person name="Damon W."/>
            <person name="Desjardin D."/>
            <person name="Finy P."/>
            <person name="Geml J."/>
            <person name="Haridas S."/>
            <person name="Hughes K."/>
            <person name="Justo A."/>
            <person name="Karasinski D."/>
            <person name="Kautmanova I."/>
            <person name="Kiss B."/>
            <person name="Kocsube S."/>
            <person name="Kotiranta H."/>
            <person name="LaButti K.M."/>
            <person name="Lechner B.E."/>
            <person name="Liimatainen K."/>
            <person name="Lipzen A."/>
            <person name="Lukacs Z."/>
            <person name="Mihaltcheva S."/>
            <person name="Morgado L.N."/>
            <person name="Niskanen T."/>
            <person name="Noordeloos M.E."/>
            <person name="Ohm R.A."/>
            <person name="Ortiz-Santana B."/>
            <person name="Ovrebo C."/>
            <person name="Racz N."/>
            <person name="Riley R."/>
            <person name="Savchenko A."/>
            <person name="Shiryaev A."/>
            <person name="Soop K."/>
            <person name="Spirin V."/>
            <person name="Szebenyi C."/>
            <person name="Tomsovsky M."/>
            <person name="Tulloss R.E."/>
            <person name="Uehling J."/>
            <person name="Grigoriev I.V."/>
            <person name="Vagvolgyi C."/>
            <person name="Papp T."/>
            <person name="Martin F.M."/>
            <person name="Miettinen O."/>
            <person name="Hibbett D.S."/>
            <person name="Nagy L.G."/>
        </authorList>
    </citation>
    <scope>NUCLEOTIDE SEQUENCE [LARGE SCALE GENOMIC DNA]</scope>
    <source>
        <strain evidence="2 3">CBS 962.96</strain>
    </source>
</reference>
<evidence type="ECO:0000313" key="3">
    <source>
        <dbReference type="Proteomes" id="UP000297245"/>
    </source>
</evidence>
<organism evidence="2 3">
    <name type="scientific">Dendrothele bispora (strain CBS 962.96)</name>
    <dbReference type="NCBI Taxonomy" id="1314807"/>
    <lineage>
        <taxon>Eukaryota</taxon>
        <taxon>Fungi</taxon>
        <taxon>Dikarya</taxon>
        <taxon>Basidiomycota</taxon>
        <taxon>Agaricomycotina</taxon>
        <taxon>Agaricomycetes</taxon>
        <taxon>Agaricomycetidae</taxon>
        <taxon>Agaricales</taxon>
        <taxon>Agaricales incertae sedis</taxon>
        <taxon>Dendrothele</taxon>
    </lineage>
</organism>